<evidence type="ECO:0000313" key="1">
    <source>
        <dbReference type="EMBL" id="JAE16135.1"/>
    </source>
</evidence>
<proteinExistence type="predicted"/>
<accession>A0A0A9FTG1</accession>
<dbReference type="EMBL" id="GBRH01181761">
    <property type="protein sequence ID" value="JAE16135.1"/>
    <property type="molecule type" value="Transcribed_RNA"/>
</dbReference>
<reference evidence="1" key="1">
    <citation type="submission" date="2014-09" db="EMBL/GenBank/DDBJ databases">
        <authorList>
            <person name="Magalhaes I.L.F."/>
            <person name="Oliveira U."/>
            <person name="Santos F.R."/>
            <person name="Vidigal T.H.D.A."/>
            <person name="Brescovit A.D."/>
            <person name="Santos A.J."/>
        </authorList>
    </citation>
    <scope>NUCLEOTIDE SEQUENCE</scope>
    <source>
        <tissue evidence="1">Shoot tissue taken approximately 20 cm above the soil surface</tissue>
    </source>
</reference>
<dbReference type="AlphaFoldDB" id="A0A0A9FTG1"/>
<sequence>MKFLFHQSFYLAKLFGHLRERLANMKI</sequence>
<reference evidence="1" key="2">
    <citation type="journal article" date="2015" name="Data Brief">
        <title>Shoot transcriptome of the giant reed, Arundo donax.</title>
        <authorList>
            <person name="Barrero R.A."/>
            <person name="Guerrero F.D."/>
            <person name="Moolhuijzen P."/>
            <person name="Goolsby J.A."/>
            <person name="Tidwell J."/>
            <person name="Bellgard S.E."/>
            <person name="Bellgard M.I."/>
        </authorList>
    </citation>
    <scope>NUCLEOTIDE SEQUENCE</scope>
    <source>
        <tissue evidence="1">Shoot tissue taken approximately 20 cm above the soil surface</tissue>
    </source>
</reference>
<organism evidence="1">
    <name type="scientific">Arundo donax</name>
    <name type="common">Giant reed</name>
    <name type="synonym">Donax arundinaceus</name>
    <dbReference type="NCBI Taxonomy" id="35708"/>
    <lineage>
        <taxon>Eukaryota</taxon>
        <taxon>Viridiplantae</taxon>
        <taxon>Streptophyta</taxon>
        <taxon>Embryophyta</taxon>
        <taxon>Tracheophyta</taxon>
        <taxon>Spermatophyta</taxon>
        <taxon>Magnoliopsida</taxon>
        <taxon>Liliopsida</taxon>
        <taxon>Poales</taxon>
        <taxon>Poaceae</taxon>
        <taxon>PACMAD clade</taxon>
        <taxon>Arundinoideae</taxon>
        <taxon>Arundineae</taxon>
        <taxon>Arundo</taxon>
    </lineage>
</organism>
<protein>
    <submittedName>
        <fullName evidence="1">Pco148683</fullName>
    </submittedName>
</protein>
<name>A0A0A9FTG1_ARUDO</name>